<feature type="signal peptide" evidence="1">
    <location>
        <begin position="1"/>
        <end position="22"/>
    </location>
</feature>
<dbReference type="Proteomes" id="UP000187609">
    <property type="component" value="Unassembled WGS sequence"/>
</dbReference>
<reference evidence="2" key="1">
    <citation type="submission" date="2016-11" db="EMBL/GenBank/DDBJ databases">
        <title>The genome of Nicotiana attenuata.</title>
        <authorList>
            <person name="Xu S."/>
            <person name="Brockmoeller T."/>
            <person name="Gaquerel E."/>
            <person name="Navarro A."/>
            <person name="Kuhl H."/>
            <person name="Gase K."/>
            <person name="Ling Z."/>
            <person name="Zhou W."/>
            <person name="Kreitzer C."/>
            <person name="Stanke M."/>
            <person name="Tang H."/>
            <person name="Lyons E."/>
            <person name="Pandey P."/>
            <person name="Pandey S.P."/>
            <person name="Timmermann B."/>
            <person name="Baldwin I.T."/>
        </authorList>
    </citation>
    <scope>NUCLEOTIDE SEQUENCE [LARGE SCALE GENOMIC DNA]</scope>
    <source>
        <strain evidence="2">UT</strain>
    </source>
</reference>
<gene>
    <name evidence="2" type="ORF">A4A49_61666</name>
</gene>
<evidence type="ECO:0000313" key="2">
    <source>
        <dbReference type="EMBL" id="OIT05933.1"/>
    </source>
</evidence>
<feature type="chain" id="PRO_5013267091" description="Thionin-like protein 2" evidence="1">
    <location>
        <begin position="23"/>
        <end position="102"/>
    </location>
</feature>
<sequence length="102" mass="11207">MNFTKVVVTVFLFVFILANAEATNNVVAGDDGIACKTKCILACALSRTPHCLDDCLKQCRLSISTEVLNCNFACSTECCSKFREDLKLMGTCLEECSTKYCN</sequence>
<dbReference type="AlphaFoldDB" id="A0A1J6ILB2"/>
<dbReference type="EMBL" id="MJEQ01037184">
    <property type="protein sequence ID" value="OIT05933.1"/>
    <property type="molecule type" value="Genomic_DNA"/>
</dbReference>
<protein>
    <recommendedName>
        <fullName evidence="4">Thionin-like protein 2</fullName>
    </recommendedName>
</protein>
<keyword evidence="3" id="KW-1185">Reference proteome</keyword>
<keyword evidence="1" id="KW-0732">Signal</keyword>
<proteinExistence type="predicted"/>
<name>A0A1J6ILB2_NICAT</name>
<organism evidence="2 3">
    <name type="scientific">Nicotiana attenuata</name>
    <name type="common">Coyote tobacco</name>
    <dbReference type="NCBI Taxonomy" id="49451"/>
    <lineage>
        <taxon>Eukaryota</taxon>
        <taxon>Viridiplantae</taxon>
        <taxon>Streptophyta</taxon>
        <taxon>Embryophyta</taxon>
        <taxon>Tracheophyta</taxon>
        <taxon>Spermatophyta</taxon>
        <taxon>Magnoliopsida</taxon>
        <taxon>eudicotyledons</taxon>
        <taxon>Gunneridae</taxon>
        <taxon>Pentapetalae</taxon>
        <taxon>asterids</taxon>
        <taxon>lamiids</taxon>
        <taxon>Solanales</taxon>
        <taxon>Solanaceae</taxon>
        <taxon>Nicotianoideae</taxon>
        <taxon>Nicotianeae</taxon>
        <taxon>Nicotiana</taxon>
    </lineage>
</organism>
<evidence type="ECO:0000313" key="3">
    <source>
        <dbReference type="Proteomes" id="UP000187609"/>
    </source>
</evidence>
<accession>A0A1J6ILB2</accession>
<evidence type="ECO:0000256" key="1">
    <source>
        <dbReference type="SAM" id="SignalP"/>
    </source>
</evidence>
<evidence type="ECO:0008006" key="4">
    <source>
        <dbReference type="Google" id="ProtNLM"/>
    </source>
</evidence>
<comment type="caution">
    <text evidence="2">The sequence shown here is derived from an EMBL/GenBank/DDBJ whole genome shotgun (WGS) entry which is preliminary data.</text>
</comment>
<dbReference type="Gramene" id="OIT05933">
    <property type="protein sequence ID" value="OIT05933"/>
    <property type="gene ID" value="A4A49_61666"/>
</dbReference>